<dbReference type="EMBL" id="JAUCGM010000346">
    <property type="protein sequence ID" value="MDM8562908.1"/>
    <property type="molecule type" value="Genomic_DNA"/>
</dbReference>
<dbReference type="Proteomes" id="UP001171945">
    <property type="component" value="Unassembled WGS sequence"/>
</dbReference>
<organism evidence="3 4">
    <name type="scientific">Candidatus Marithioploca araucensis</name>
    <dbReference type="NCBI Taxonomy" id="70273"/>
    <lineage>
        <taxon>Bacteria</taxon>
        <taxon>Pseudomonadati</taxon>
        <taxon>Pseudomonadota</taxon>
        <taxon>Gammaproteobacteria</taxon>
        <taxon>Thiotrichales</taxon>
        <taxon>Thiotrichaceae</taxon>
        <taxon>Candidatus Marithioploca</taxon>
    </lineage>
</organism>
<evidence type="ECO:0000313" key="3">
    <source>
        <dbReference type="EMBL" id="MDM8562908.1"/>
    </source>
</evidence>
<protein>
    <submittedName>
        <fullName evidence="3">Retron system putative HNH endonuclease</fullName>
    </submittedName>
</protein>
<reference evidence="3" key="1">
    <citation type="submission" date="2023-06" db="EMBL/GenBank/DDBJ databases">
        <title>Uncultivated large filamentous bacteria from sulfidic sediments reveal new species and different genomic features in energy metabolism and defense.</title>
        <authorList>
            <person name="Fonseca A."/>
        </authorList>
    </citation>
    <scope>NUCLEOTIDE SEQUENCE</scope>
    <source>
        <strain evidence="3">HSG4</strain>
    </source>
</reference>
<keyword evidence="3" id="KW-0378">Hydrolase</keyword>
<sequence>MKKINKTPGPNALTNFAAKNPTARWDPDFKDENGGDSYHAIRQQIFDDQGGLCAYCETKVNNLPSNKQRIEHFHSKSDDGNPTQNWGLDWNNVIGVCIGGEDADKSKHPRPANLSCDSYKNHLISKGCLFVQCEGRLFNPLKILATPCLFNFNKRSGELLPNDTGCQPVDDIENDFSSVKELVEETIKVLNLNCDRLKDQRLAVRNEYNRQVAKARKKKDREVFTRMVVQWFRDKWPNFFTTRRILLGQYAETYLETIDYNG</sequence>
<keyword evidence="1" id="KW-0175">Coiled coil</keyword>
<evidence type="ECO:0000256" key="1">
    <source>
        <dbReference type="SAM" id="Coils"/>
    </source>
</evidence>
<accession>A0ABT7VTL8</accession>
<keyword evidence="3" id="KW-0540">Nuclease</keyword>
<feature type="region of interest" description="Disordered" evidence="2">
    <location>
        <begin position="1"/>
        <end position="36"/>
    </location>
</feature>
<keyword evidence="3" id="KW-0255">Endonuclease</keyword>
<proteinExistence type="predicted"/>
<evidence type="ECO:0000256" key="2">
    <source>
        <dbReference type="SAM" id="MobiDB-lite"/>
    </source>
</evidence>
<dbReference type="InterPro" id="IPR013467">
    <property type="entry name" value="HNH78-like"/>
</dbReference>
<name>A0ABT7VTL8_9GAMM</name>
<evidence type="ECO:0000313" key="4">
    <source>
        <dbReference type="Proteomes" id="UP001171945"/>
    </source>
</evidence>
<comment type="caution">
    <text evidence="3">The sequence shown here is derived from an EMBL/GenBank/DDBJ whole genome shotgun (WGS) entry which is preliminary data.</text>
</comment>
<dbReference type="GO" id="GO:0004519">
    <property type="term" value="F:endonuclease activity"/>
    <property type="evidence" value="ECO:0007669"/>
    <property type="project" value="UniProtKB-KW"/>
</dbReference>
<gene>
    <name evidence="3" type="ORF">QUF54_06090</name>
</gene>
<dbReference type="NCBIfam" id="TIGR02646">
    <property type="entry name" value="retron system putative HNH endonuclease"/>
    <property type="match status" value="1"/>
</dbReference>
<feature type="coiled-coil region" evidence="1">
    <location>
        <begin position="180"/>
        <end position="207"/>
    </location>
</feature>
<keyword evidence="4" id="KW-1185">Reference proteome</keyword>